<feature type="transmembrane region" description="Helical" evidence="2">
    <location>
        <begin position="317"/>
        <end position="334"/>
    </location>
</feature>
<dbReference type="EMBL" id="AOIP01000031">
    <property type="protein sequence ID" value="ELZ04515.1"/>
    <property type="molecule type" value="Genomic_DNA"/>
</dbReference>
<dbReference type="Proteomes" id="UP000011591">
    <property type="component" value="Unassembled WGS sequence"/>
</dbReference>
<feature type="transmembrane region" description="Helical" evidence="2">
    <location>
        <begin position="119"/>
        <end position="137"/>
    </location>
</feature>
<evidence type="ECO:0000256" key="1">
    <source>
        <dbReference type="SAM" id="MobiDB-lite"/>
    </source>
</evidence>
<keyword evidence="4" id="KW-1185">Reference proteome</keyword>
<name>M0B191_9EURY</name>
<accession>M0B191</accession>
<proteinExistence type="predicted"/>
<feature type="region of interest" description="Disordered" evidence="1">
    <location>
        <begin position="1"/>
        <end position="72"/>
    </location>
</feature>
<dbReference type="PANTHER" id="PTHR39419">
    <property type="entry name" value="SLL0814 PROTEIN"/>
    <property type="match status" value="1"/>
</dbReference>
<protein>
    <submittedName>
        <fullName evidence="3">Carotene biosynthesis associated membrane protein</fullName>
    </submittedName>
</protein>
<feature type="transmembrane region" description="Helical" evidence="2">
    <location>
        <begin position="264"/>
        <end position="282"/>
    </location>
</feature>
<keyword evidence="2" id="KW-0812">Transmembrane</keyword>
<dbReference type="OrthoDB" id="107798at2157"/>
<dbReference type="NCBIfam" id="NF041333">
    <property type="entry name" value="CruF_Halo"/>
    <property type="match status" value="1"/>
</dbReference>
<evidence type="ECO:0000313" key="4">
    <source>
        <dbReference type="Proteomes" id="UP000011591"/>
    </source>
</evidence>
<dbReference type="Pfam" id="PF04240">
    <property type="entry name" value="Caroten_synth"/>
    <property type="match status" value="1"/>
</dbReference>
<evidence type="ECO:0000313" key="3">
    <source>
        <dbReference type="EMBL" id="ELZ04515.1"/>
    </source>
</evidence>
<dbReference type="PANTHER" id="PTHR39419:SF1">
    <property type="entry name" value="SLL0814 PROTEIN"/>
    <property type="match status" value="1"/>
</dbReference>
<feature type="transmembrane region" description="Helical" evidence="2">
    <location>
        <begin position="188"/>
        <end position="209"/>
    </location>
</feature>
<dbReference type="InterPro" id="IPR007354">
    <property type="entry name" value="CruF-like"/>
</dbReference>
<keyword evidence="2" id="KW-0472">Membrane</keyword>
<feature type="transmembrane region" description="Helical" evidence="2">
    <location>
        <begin position="88"/>
        <end position="107"/>
    </location>
</feature>
<dbReference type="RefSeq" id="WP_006666118.1">
    <property type="nucleotide sequence ID" value="NZ_AOIP01000031.1"/>
</dbReference>
<evidence type="ECO:0000256" key="2">
    <source>
        <dbReference type="SAM" id="Phobius"/>
    </source>
</evidence>
<dbReference type="InterPro" id="IPR017823">
    <property type="entry name" value="CruF"/>
</dbReference>
<dbReference type="InterPro" id="IPR053540">
    <property type="entry name" value="BABR_hydratase"/>
</dbReference>
<feature type="transmembrane region" description="Helical" evidence="2">
    <location>
        <begin position="144"/>
        <end position="163"/>
    </location>
</feature>
<feature type="compositionally biased region" description="Basic and acidic residues" evidence="1">
    <location>
        <begin position="12"/>
        <end position="34"/>
    </location>
</feature>
<keyword evidence="2" id="KW-1133">Transmembrane helix</keyword>
<organism evidence="3 4">
    <name type="scientific">Natrialba aegyptia DSM 13077</name>
    <dbReference type="NCBI Taxonomy" id="1227491"/>
    <lineage>
        <taxon>Archaea</taxon>
        <taxon>Methanobacteriati</taxon>
        <taxon>Methanobacteriota</taxon>
        <taxon>Stenosarchaea group</taxon>
        <taxon>Halobacteria</taxon>
        <taxon>Halobacteriales</taxon>
        <taxon>Natrialbaceae</taxon>
        <taxon>Natrialba</taxon>
    </lineage>
</organism>
<dbReference type="NCBIfam" id="TIGR03460">
    <property type="entry name" value="crt_membr_arch"/>
    <property type="match status" value="1"/>
</dbReference>
<feature type="transmembrane region" description="Helical" evidence="2">
    <location>
        <begin position="221"/>
        <end position="248"/>
    </location>
</feature>
<dbReference type="PATRIC" id="fig|1227491.4.peg.2754"/>
<reference evidence="3 4" key="1">
    <citation type="journal article" date="2014" name="PLoS Genet.">
        <title>Phylogenetically driven sequencing of extremely halophilic archaea reveals strategies for static and dynamic osmo-response.</title>
        <authorList>
            <person name="Becker E.A."/>
            <person name="Seitzer P.M."/>
            <person name="Tritt A."/>
            <person name="Larsen D."/>
            <person name="Krusor M."/>
            <person name="Yao A.I."/>
            <person name="Wu D."/>
            <person name="Madern D."/>
            <person name="Eisen J.A."/>
            <person name="Darling A.E."/>
            <person name="Facciotti M.T."/>
        </authorList>
    </citation>
    <scope>NUCLEOTIDE SEQUENCE [LARGE SCALE GENOMIC DNA]</scope>
    <source>
        <strain evidence="3 4">DSM 13077</strain>
    </source>
</reference>
<dbReference type="AlphaFoldDB" id="M0B191"/>
<sequence>MDSSESDPSAGSDRDRDQDRNREQNRDRDQDRNRGQNRGQGQNRDRGDQDANRTALGHRGRHRTTDDADGTRAAVQRWLETRVRENRFTIAVVFPVVGAITLVASDLGHLPAPLAYNPLLLLVGTAVMRSPLLVGVLPTLGRRALGCLGALTAFTYAIELVGLRTGWPYGTFEYAIELGPTLAGEVPLALPLFFVPLVLDAYLLTVLVLDSRSENRFETPLARLAGAIATVLAIDLVLDPAAVAIGFWEFIPAGAYYGVPVSNYAGWLLSGAVAVALVEFGFDREALRERIRSCEFILDDLVSFVLLWGSINVLYGNWIAAAVAGLICLGLVGTDRYGGDLFRTAIPPTDKN</sequence>
<gene>
    <name evidence="3" type="ORF">C480_13411</name>
</gene>
<comment type="caution">
    <text evidence="3">The sequence shown here is derived from an EMBL/GenBank/DDBJ whole genome shotgun (WGS) entry which is preliminary data.</text>
</comment>